<dbReference type="STRING" id="1925591.BI308_19145"/>
<protein>
    <submittedName>
        <fullName evidence="1">Uncharacterized protein</fullName>
    </submittedName>
</protein>
<dbReference type="AlphaFoldDB" id="A0A1L9QN00"/>
<sequence>MSEYFKQTWNLVNEYFYSNQIDPSKLVDHELVRAYLKACQKSTPKGVSISRKGNRLYLRFKTPNNSATTDNSCNESFTRDGCINALAKALAVFDKLKETDSESEYWEWYESEIKGIQILIDDCLTIGQAVEIVRKNYLSGYDKCGRDRSSEKLKTNTLAGYYDAYGQYHSKLNPNLKLNGDNFIAEIKRIWGQLFTVSGTQTICSRGFKNAYTSCCKLFRDTKHDKGLKNVQSYFGTIKVIQKNKEQTVDLETFLDFRSRVLGLSGYKLTKTQYRHIESRKSWMKAICFNLIYGFRASEFKAILNLDETIKRGDRVFLALHDPTNDENIVVIDDGFWVTDTSGKRHYITVKTGNRIARPMIHPDYPNLIELLGIKDSGVKMPECIPEANSHPDTMKDIYHNRMRQKLSRFASQVGGQGFTQTHALRHLANYHGKLAGLTREQRALSLGHSQTMNDKYDKHQTTRNQVNLLMADISEKSEIQRLKDELSQAQETI</sequence>
<dbReference type="EMBL" id="MLAW01000040">
    <property type="protein sequence ID" value="OJJ22769.1"/>
    <property type="molecule type" value="Genomic_DNA"/>
</dbReference>
<dbReference type="Proteomes" id="UP000183940">
    <property type="component" value="Unassembled WGS sequence"/>
</dbReference>
<gene>
    <name evidence="1" type="ORF">BI308_19145</name>
</gene>
<keyword evidence="2" id="KW-1185">Reference proteome</keyword>
<name>A0A1L9QN00_9CYAN</name>
<feature type="non-terminal residue" evidence="1">
    <location>
        <position position="494"/>
    </location>
</feature>
<evidence type="ECO:0000313" key="1">
    <source>
        <dbReference type="EMBL" id="OJJ22769.1"/>
    </source>
</evidence>
<evidence type="ECO:0000313" key="2">
    <source>
        <dbReference type="Proteomes" id="UP000183940"/>
    </source>
</evidence>
<proteinExistence type="predicted"/>
<organism evidence="1 2">
    <name type="scientific">Roseofilum reptotaenium AO1-A</name>
    <dbReference type="NCBI Taxonomy" id="1925591"/>
    <lineage>
        <taxon>Bacteria</taxon>
        <taxon>Bacillati</taxon>
        <taxon>Cyanobacteriota</taxon>
        <taxon>Cyanophyceae</taxon>
        <taxon>Desertifilales</taxon>
        <taxon>Desertifilaceae</taxon>
        <taxon>Roseofilum</taxon>
    </lineage>
</organism>
<comment type="caution">
    <text evidence="1">The sequence shown here is derived from an EMBL/GenBank/DDBJ whole genome shotgun (WGS) entry which is preliminary data.</text>
</comment>
<reference evidence="1" key="1">
    <citation type="submission" date="2016-10" db="EMBL/GenBank/DDBJ databases">
        <title>CRISPR-Cas defence system in Roseofilum reptotaenium: evidence of a bacteriophage-cyanobacterium arms race in the coral black band disease.</title>
        <authorList>
            <person name="Buerger P."/>
            <person name="Wood-Charlson E.M."/>
            <person name="Weynberg K.D."/>
            <person name="Willis B."/>
            <person name="Van Oppen M.J."/>
        </authorList>
    </citation>
    <scope>NUCLEOTIDE SEQUENCE [LARGE SCALE GENOMIC DNA]</scope>
    <source>
        <strain evidence="1">AO1-A</strain>
    </source>
</reference>
<accession>A0A1L9QN00</accession>